<dbReference type="GO" id="GO:0003677">
    <property type="term" value="F:DNA binding"/>
    <property type="evidence" value="ECO:0007669"/>
    <property type="project" value="UniProtKB-KW"/>
</dbReference>
<dbReference type="Pfam" id="PF03184">
    <property type="entry name" value="DDE_1"/>
    <property type="match status" value="1"/>
</dbReference>
<evidence type="ECO:0000256" key="2">
    <source>
        <dbReference type="SAM" id="MobiDB-lite"/>
    </source>
</evidence>
<dbReference type="GO" id="GO:0005634">
    <property type="term" value="C:nucleus"/>
    <property type="evidence" value="ECO:0007669"/>
    <property type="project" value="TreeGrafter"/>
</dbReference>
<sequence>MDRSGLPAAKYEIEDAANTLRRRRDPEAEPLSKMWYSRFRDNHPELQKSILKAREVSRAEYEAAGIEETKEWFQRLREVIANYNIGPSECWNADQAGIRVGILRERVECLVVRTKKKSAAEVVSPEDRETCTDIGTGNAAGATTPPWLIFKAFPTLEWSNIDADPDMRFAQSDTAFSNSEITLEWATHFNRTSWEKSTTVQRRQLDFEEWFGCNEHLKTTGDTFSQEVDVPPKTLHKDRDDLIWRLLVIDGFSGHGSFAFREYCLKFNILVAYLLPHSTHILQPMDVGVFQFLKNAHQKKLRDALRKGKLTFNRRDFAGAFQEIFNEGFTTAHIIRGFEKSGIFPPTPEPAVTYLMKQKLKKKQAVNPAFSSLLPPEARFTLASDTAKRVGERYHDILSSPTIQGLKHIKNIVSEAILLEQVVESHVDDRRARIEKRYNQRKRGKRGKTIGDYFLNISLHDLRDQQTEFLADGEKKDIRQQLRLARSLAIRELDAIKKEWRENREVTIEGLPKRLQFKQWLEYTGKDVEYYSIDENRADMSRKLSQKEEFFTIDTQRAPEVNESIRNARFAAKPLSAVDLSRLNHSDDTVDFNLAQPHAYTDSEHEDNLNEFSDLDEVAMPSSPPCLPDYESLPESLSESPLPYSTPCPTQH</sequence>
<reference evidence="4 5" key="1">
    <citation type="submission" date="2016-06" db="EMBL/GenBank/DDBJ databases">
        <title>Living apart together: crosstalk between the core and supernumerary genomes in a fungal plant pathogen.</title>
        <authorList>
            <person name="Vanheule A."/>
            <person name="Audenaert K."/>
            <person name="Warris S."/>
            <person name="Van De Geest H."/>
            <person name="Schijlen E."/>
            <person name="Hofte M."/>
            <person name="De Saeger S."/>
            <person name="Haesaert G."/>
            <person name="Waalwijk C."/>
            <person name="Van Der Lee T."/>
        </authorList>
    </citation>
    <scope>NUCLEOTIDE SEQUENCE [LARGE SCALE GENOMIC DNA]</scope>
    <source>
        <strain evidence="4 5">2516</strain>
    </source>
</reference>
<evidence type="ECO:0000313" key="4">
    <source>
        <dbReference type="EMBL" id="OBS20612.1"/>
    </source>
</evidence>
<dbReference type="AlphaFoldDB" id="A0A1B8AJ63"/>
<feature type="region of interest" description="Disordered" evidence="2">
    <location>
        <begin position="613"/>
        <end position="652"/>
    </location>
</feature>
<gene>
    <name evidence="4" type="ORF">FPOA_21204</name>
</gene>
<dbReference type="InterPro" id="IPR006600">
    <property type="entry name" value="HTH_CenpB_DNA-bd_dom"/>
</dbReference>
<protein>
    <recommendedName>
        <fullName evidence="3">HTH CENPB-type domain-containing protein</fullName>
    </recommendedName>
</protein>
<dbReference type="PANTHER" id="PTHR19303">
    <property type="entry name" value="TRANSPOSON"/>
    <property type="match status" value="1"/>
</dbReference>
<evidence type="ECO:0000313" key="5">
    <source>
        <dbReference type="Proteomes" id="UP000091967"/>
    </source>
</evidence>
<dbReference type="InterPro" id="IPR004875">
    <property type="entry name" value="DDE_SF_endonuclease_dom"/>
</dbReference>
<dbReference type="Proteomes" id="UP000091967">
    <property type="component" value="Unassembled WGS sequence"/>
</dbReference>
<name>A0A1B8AJ63_FUSPO</name>
<comment type="caution">
    <text evidence="4">The sequence shown here is derived from an EMBL/GenBank/DDBJ whole genome shotgun (WGS) entry which is preliminary data.</text>
</comment>
<dbReference type="PROSITE" id="PS51253">
    <property type="entry name" value="HTH_CENPB"/>
    <property type="match status" value="1"/>
</dbReference>
<dbReference type="PANTHER" id="PTHR19303:SF74">
    <property type="entry name" value="POGO TRANSPOSABLE ELEMENT WITH KRAB DOMAIN"/>
    <property type="match status" value="1"/>
</dbReference>
<proteinExistence type="predicted"/>
<keyword evidence="1" id="KW-0238">DNA-binding</keyword>
<accession>A0A1B8AJ63</accession>
<keyword evidence="5" id="KW-1185">Reference proteome</keyword>
<evidence type="ECO:0000256" key="1">
    <source>
        <dbReference type="ARBA" id="ARBA00023125"/>
    </source>
</evidence>
<dbReference type="InterPro" id="IPR050863">
    <property type="entry name" value="CenT-Element_Derived"/>
</dbReference>
<organism evidence="4 5">
    <name type="scientific">Fusarium poae</name>
    <dbReference type="NCBI Taxonomy" id="36050"/>
    <lineage>
        <taxon>Eukaryota</taxon>
        <taxon>Fungi</taxon>
        <taxon>Dikarya</taxon>
        <taxon>Ascomycota</taxon>
        <taxon>Pezizomycotina</taxon>
        <taxon>Sordariomycetes</taxon>
        <taxon>Hypocreomycetidae</taxon>
        <taxon>Hypocreales</taxon>
        <taxon>Nectriaceae</taxon>
        <taxon>Fusarium</taxon>
    </lineage>
</organism>
<feature type="compositionally biased region" description="Low complexity" evidence="2">
    <location>
        <begin position="630"/>
        <end position="645"/>
    </location>
</feature>
<feature type="domain" description="HTH CENPB-type" evidence="3">
    <location>
        <begin position="1"/>
        <end position="49"/>
    </location>
</feature>
<dbReference type="EMBL" id="LYXU01000003">
    <property type="protein sequence ID" value="OBS20612.1"/>
    <property type="molecule type" value="Genomic_DNA"/>
</dbReference>
<evidence type="ECO:0000259" key="3">
    <source>
        <dbReference type="PROSITE" id="PS51253"/>
    </source>
</evidence>